<protein>
    <submittedName>
        <fullName evidence="1">Uncharacterized protein</fullName>
    </submittedName>
</protein>
<gene>
    <name evidence="1" type="ORF">AVEN_132701_1</name>
</gene>
<proteinExistence type="predicted"/>
<dbReference type="EMBL" id="BGPR01000034">
    <property type="protein sequence ID" value="GBL83823.1"/>
    <property type="molecule type" value="Genomic_DNA"/>
</dbReference>
<sequence length="110" mass="12620">MKPFDFKYGRKTETNDEKEENVILMEESVDEDFRSFKQEIEAAGMKYVIYLESSMIDFPTNLFVFIYNIGGARMNADSRCACLKSAGFKKFTVVIMTGLRAINLAKSKFV</sequence>
<dbReference type="Proteomes" id="UP000499080">
    <property type="component" value="Unassembled WGS sequence"/>
</dbReference>
<reference evidence="1 2" key="1">
    <citation type="journal article" date="2019" name="Sci. Rep.">
        <title>Orb-weaving spider Araneus ventricosus genome elucidates the spidroin gene catalogue.</title>
        <authorList>
            <person name="Kono N."/>
            <person name="Nakamura H."/>
            <person name="Ohtoshi R."/>
            <person name="Moran D.A.P."/>
            <person name="Shinohara A."/>
            <person name="Yoshida Y."/>
            <person name="Fujiwara M."/>
            <person name="Mori M."/>
            <person name="Tomita M."/>
            <person name="Arakawa K."/>
        </authorList>
    </citation>
    <scope>NUCLEOTIDE SEQUENCE [LARGE SCALE GENOMIC DNA]</scope>
</reference>
<organism evidence="1 2">
    <name type="scientific">Araneus ventricosus</name>
    <name type="common">Orbweaver spider</name>
    <name type="synonym">Epeira ventricosa</name>
    <dbReference type="NCBI Taxonomy" id="182803"/>
    <lineage>
        <taxon>Eukaryota</taxon>
        <taxon>Metazoa</taxon>
        <taxon>Ecdysozoa</taxon>
        <taxon>Arthropoda</taxon>
        <taxon>Chelicerata</taxon>
        <taxon>Arachnida</taxon>
        <taxon>Araneae</taxon>
        <taxon>Araneomorphae</taxon>
        <taxon>Entelegynae</taxon>
        <taxon>Araneoidea</taxon>
        <taxon>Araneidae</taxon>
        <taxon>Araneus</taxon>
    </lineage>
</organism>
<keyword evidence="2" id="KW-1185">Reference proteome</keyword>
<accession>A0A4Y2AVT4</accession>
<evidence type="ECO:0000313" key="1">
    <source>
        <dbReference type="EMBL" id="GBL83823.1"/>
    </source>
</evidence>
<dbReference type="AlphaFoldDB" id="A0A4Y2AVT4"/>
<evidence type="ECO:0000313" key="2">
    <source>
        <dbReference type="Proteomes" id="UP000499080"/>
    </source>
</evidence>
<comment type="caution">
    <text evidence="1">The sequence shown here is derived from an EMBL/GenBank/DDBJ whole genome shotgun (WGS) entry which is preliminary data.</text>
</comment>
<name>A0A4Y2AVT4_ARAVE</name>